<feature type="transmembrane region" description="Helical" evidence="6">
    <location>
        <begin position="89"/>
        <end position="109"/>
    </location>
</feature>
<sequence>MTPPSRRVIPTVPHELTVGGIIGLIAAFLGVGGSVMTVPLMRRRGVLMAEAAGMANVLTLPLAATATLTWLLMAWLSPVALPNGFVGNIWLSAAAQLVAGSWLGLKIASRWLARLPDRWHVRIYPLLLIAVLLVMSVWG</sequence>
<dbReference type="InterPro" id="IPR051598">
    <property type="entry name" value="TSUP/Inactive_protease-like"/>
</dbReference>
<dbReference type="Pfam" id="PF01925">
    <property type="entry name" value="TauE"/>
    <property type="match status" value="1"/>
</dbReference>
<feature type="transmembrane region" description="Helical" evidence="6">
    <location>
        <begin position="121"/>
        <end position="138"/>
    </location>
</feature>
<keyword evidence="3 6" id="KW-0812">Transmembrane</keyword>
<accession>A0A7H4LZ50</accession>
<evidence type="ECO:0000256" key="1">
    <source>
        <dbReference type="ARBA" id="ARBA00004141"/>
    </source>
</evidence>
<dbReference type="EMBL" id="UGJR01000002">
    <property type="protein sequence ID" value="STR41426.1"/>
    <property type="molecule type" value="Genomic_DNA"/>
</dbReference>
<dbReference type="AlphaFoldDB" id="A0A7H4LZ50"/>
<comment type="subcellular location">
    <subcellularLocation>
        <location evidence="6">Cell inner membrane</location>
        <topology evidence="6">Multi-pass membrane protein</topology>
    </subcellularLocation>
    <subcellularLocation>
        <location evidence="1">Membrane</location>
        <topology evidence="1">Multi-pass membrane protein</topology>
    </subcellularLocation>
</comment>
<dbReference type="PANTHER" id="PTHR43701:SF2">
    <property type="entry name" value="MEMBRANE TRANSPORTER PROTEIN YJNA-RELATED"/>
    <property type="match status" value="1"/>
</dbReference>
<proteinExistence type="inferred from homology"/>
<comment type="similarity">
    <text evidence="2 6">Belongs to the 4-toluene sulfonate uptake permease (TSUP) (TC 2.A.102) family.</text>
</comment>
<protein>
    <recommendedName>
        <fullName evidence="6">Probable membrane transporter protein</fullName>
    </recommendedName>
</protein>
<evidence type="ECO:0000256" key="3">
    <source>
        <dbReference type="ARBA" id="ARBA00022692"/>
    </source>
</evidence>
<evidence type="ECO:0000256" key="6">
    <source>
        <dbReference type="RuleBase" id="RU363041"/>
    </source>
</evidence>
<evidence type="ECO:0000256" key="4">
    <source>
        <dbReference type="ARBA" id="ARBA00022989"/>
    </source>
</evidence>
<dbReference type="PANTHER" id="PTHR43701">
    <property type="entry name" value="MEMBRANE TRANSPORTER PROTEIN MJ0441-RELATED"/>
    <property type="match status" value="1"/>
</dbReference>
<dbReference type="InterPro" id="IPR002781">
    <property type="entry name" value="TM_pro_TauE-like"/>
</dbReference>
<evidence type="ECO:0000256" key="2">
    <source>
        <dbReference type="ARBA" id="ARBA00009142"/>
    </source>
</evidence>
<feature type="transmembrane region" description="Helical" evidence="6">
    <location>
        <begin position="53"/>
        <end position="77"/>
    </location>
</feature>
<dbReference type="Proteomes" id="UP000255050">
    <property type="component" value="Unassembled WGS sequence"/>
</dbReference>
<dbReference type="GO" id="GO:0005886">
    <property type="term" value="C:plasma membrane"/>
    <property type="evidence" value="ECO:0007669"/>
    <property type="project" value="UniProtKB-SubCell"/>
</dbReference>
<gene>
    <name evidence="7" type="ORF">NCTC11694_02608</name>
</gene>
<comment type="caution">
    <text evidence="7">The sequence shown here is derived from an EMBL/GenBank/DDBJ whole genome shotgun (WGS) entry which is preliminary data.</text>
</comment>
<keyword evidence="5 6" id="KW-0472">Membrane</keyword>
<keyword evidence="4 6" id="KW-1133">Transmembrane helix</keyword>
<name>A0A7H4LZ50_9ENTR</name>
<evidence type="ECO:0000256" key="5">
    <source>
        <dbReference type="ARBA" id="ARBA00023136"/>
    </source>
</evidence>
<feature type="transmembrane region" description="Helical" evidence="6">
    <location>
        <begin position="20"/>
        <end position="41"/>
    </location>
</feature>
<evidence type="ECO:0000313" key="7">
    <source>
        <dbReference type="EMBL" id="STR41426.1"/>
    </source>
</evidence>
<organism evidence="7 8">
    <name type="scientific">Klebsiella michiganensis</name>
    <dbReference type="NCBI Taxonomy" id="1134687"/>
    <lineage>
        <taxon>Bacteria</taxon>
        <taxon>Pseudomonadati</taxon>
        <taxon>Pseudomonadota</taxon>
        <taxon>Gammaproteobacteria</taxon>
        <taxon>Enterobacterales</taxon>
        <taxon>Enterobacteriaceae</taxon>
        <taxon>Klebsiella/Raoultella group</taxon>
        <taxon>Klebsiella</taxon>
    </lineage>
</organism>
<evidence type="ECO:0000313" key="8">
    <source>
        <dbReference type="Proteomes" id="UP000255050"/>
    </source>
</evidence>
<reference evidence="7 8" key="1">
    <citation type="submission" date="2018-06" db="EMBL/GenBank/DDBJ databases">
        <authorList>
            <consortium name="Pathogen Informatics"/>
            <person name="Doyle S."/>
        </authorList>
    </citation>
    <scope>NUCLEOTIDE SEQUENCE [LARGE SCALE GENOMIC DNA]</scope>
    <source>
        <strain evidence="7 8">NCTC11694</strain>
    </source>
</reference>
<keyword evidence="6" id="KW-0997">Cell inner membrane</keyword>
<keyword evidence="6" id="KW-1003">Cell membrane</keyword>